<keyword evidence="4 8" id="KW-0547">Nucleotide-binding</keyword>
<comment type="similarity">
    <text evidence="7 8">Belongs to the pseudomonas-type ThrB family.</text>
</comment>
<gene>
    <name evidence="8" type="primary">thrB</name>
    <name evidence="11" type="ORF">H0A68_08505</name>
</gene>
<evidence type="ECO:0000256" key="5">
    <source>
        <dbReference type="ARBA" id="ARBA00022777"/>
    </source>
</evidence>
<evidence type="ECO:0000256" key="6">
    <source>
        <dbReference type="ARBA" id="ARBA00022840"/>
    </source>
</evidence>
<dbReference type="NCBIfam" id="NF003558">
    <property type="entry name" value="PRK05231.1"/>
    <property type="match status" value="1"/>
</dbReference>
<reference evidence="11 12" key="1">
    <citation type="submission" date="2020-07" db="EMBL/GenBank/DDBJ databases">
        <title>Taxonomic revisions and descriptions of new bacterial species based on genomic comparisons in the high-G+C-content subgroup of the family Alcaligenaceae.</title>
        <authorList>
            <person name="Szabo A."/>
            <person name="Felfoldi T."/>
        </authorList>
    </citation>
    <scope>NUCLEOTIDE SEQUENCE [LARGE SCALE GENOMIC DNA]</scope>
    <source>
        <strain evidence="11 12">DSM 25264</strain>
    </source>
</reference>
<comment type="catalytic activity">
    <reaction evidence="8">
        <text>L-homoserine + ATP = O-phospho-L-homoserine + ADP + H(+)</text>
        <dbReference type="Rhea" id="RHEA:13985"/>
        <dbReference type="ChEBI" id="CHEBI:15378"/>
        <dbReference type="ChEBI" id="CHEBI:30616"/>
        <dbReference type="ChEBI" id="CHEBI:57476"/>
        <dbReference type="ChEBI" id="CHEBI:57590"/>
        <dbReference type="ChEBI" id="CHEBI:456216"/>
        <dbReference type="EC" id="2.7.1.39"/>
    </reaction>
</comment>
<dbReference type="Gene3D" id="3.90.1200.10">
    <property type="match status" value="1"/>
</dbReference>
<evidence type="ECO:0000256" key="2">
    <source>
        <dbReference type="ARBA" id="ARBA00022679"/>
    </source>
</evidence>
<evidence type="ECO:0000259" key="10">
    <source>
        <dbReference type="Pfam" id="PF01636"/>
    </source>
</evidence>
<proteinExistence type="inferred from homology"/>
<dbReference type="InterPro" id="IPR050249">
    <property type="entry name" value="Pseudomonas-type_ThrB"/>
</dbReference>
<evidence type="ECO:0000313" key="11">
    <source>
        <dbReference type="EMBL" id="NYT36912.1"/>
    </source>
</evidence>
<dbReference type="Gene3D" id="3.30.200.20">
    <property type="entry name" value="Phosphorylase Kinase, domain 1"/>
    <property type="match status" value="1"/>
</dbReference>
<dbReference type="PANTHER" id="PTHR21064">
    <property type="entry name" value="AMINOGLYCOSIDE PHOSPHOTRANSFERASE DOMAIN-CONTAINING PROTEIN-RELATED"/>
    <property type="match status" value="1"/>
</dbReference>
<dbReference type="NCBIfam" id="TIGR00938">
    <property type="entry name" value="thrB_alt"/>
    <property type="match status" value="1"/>
</dbReference>
<dbReference type="Pfam" id="PF01636">
    <property type="entry name" value="APH"/>
    <property type="match status" value="1"/>
</dbReference>
<dbReference type="GO" id="GO:0004413">
    <property type="term" value="F:homoserine kinase activity"/>
    <property type="evidence" value="ECO:0007669"/>
    <property type="project" value="UniProtKB-UniRule"/>
</dbReference>
<evidence type="ECO:0000256" key="9">
    <source>
        <dbReference type="NCBIfam" id="TIGR00938"/>
    </source>
</evidence>
<keyword evidence="12" id="KW-1185">Reference proteome</keyword>
<protein>
    <recommendedName>
        <fullName evidence="8 9">Homoserine kinase</fullName>
        <shortName evidence="8">HK</shortName>
        <shortName evidence="8">HSK</shortName>
        <ecNumber evidence="8 9">2.7.1.39</ecNumber>
    </recommendedName>
</protein>
<evidence type="ECO:0000256" key="1">
    <source>
        <dbReference type="ARBA" id="ARBA00022605"/>
    </source>
</evidence>
<dbReference type="EC" id="2.7.1.39" evidence="8 9"/>
<evidence type="ECO:0000256" key="8">
    <source>
        <dbReference type="HAMAP-Rule" id="MF_00301"/>
    </source>
</evidence>
<organism evidence="11 12">
    <name type="scientific">Allopusillimonas soli</name>
    <dbReference type="NCBI Taxonomy" id="659016"/>
    <lineage>
        <taxon>Bacteria</taxon>
        <taxon>Pseudomonadati</taxon>
        <taxon>Pseudomonadota</taxon>
        <taxon>Betaproteobacteria</taxon>
        <taxon>Burkholderiales</taxon>
        <taxon>Alcaligenaceae</taxon>
        <taxon>Allopusillimonas</taxon>
    </lineage>
</organism>
<dbReference type="GO" id="GO:0005524">
    <property type="term" value="F:ATP binding"/>
    <property type="evidence" value="ECO:0007669"/>
    <property type="project" value="UniProtKB-KW"/>
</dbReference>
<dbReference type="HAMAP" id="MF_00301">
    <property type="entry name" value="Homoser_kinase_2"/>
    <property type="match status" value="1"/>
</dbReference>
<dbReference type="OrthoDB" id="9777460at2"/>
<feature type="domain" description="Aminoglycoside phosphotransferase" evidence="10">
    <location>
        <begin position="27"/>
        <end position="262"/>
    </location>
</feature>
<evidence type="ECO:0000313" key="12">
    <source>
        <dbReference type="Proteomes" id="UP000580517"/>
    </source>
</evidence>
<dbReference type="AlphaFoldDB" id="A0A853FBA6"/>
<dbReference type="PANTHER" id="PTHR21064:SF6">
    <property type="entry name" value="AMINOGLYCOSIDE PHOSPHOTRANSFERASE DOMAIN-CONTAINING PROTEIN"/>
    <property type="match status" value="1"/>
</dbReference>
<name>A0A853FBA6_9BURK</name>
<keyword evidence="5 8" id="KW-0418">Kinase</keyword>
<comment type="caution">
    <text evidence="11">The sequence shown here is derived from an EMBL/GenBank/DDBJ whole genome shotgun (WGS) entry which is preliminary data.</text>
</comment>
<evidence type="ECO:0000256" key="7">
    <source>
        <dbReference type="ARBA" id="ARBA00038240"/>
    </source>
</evidence>
<keyword evidence="3 8" id="KW-0791">Threonine biosynthesis</keyword>
<comment type="pathway">
    <text evidence="8">Amino-acid biosynthesis; L-threonine biosynthesis; L-threonine from L-aspartate: step 4/5.</text>
</comment>
<sequence length="323" mass="36335">MAVFTPVSDSDARKLLARYDLGELVSLRGITAGIENTNYFLNTTTGEYVLTLFEVLTLEQLPFYIELMHHLAARGIPVPQPQALRGGGLITVVHDKPSTIVTRLSGGYEPAPSVAHCALTGDTLARAHLAGQGFSIRQPNLRGLQWWRETAPHVRPFLEPDQAALLDTALQEQIRFASTPTYRALPGGPGHCDLFRDNVLFDGTFEMPRMGGIIDFYFAGCDTWLFDLAVGVNDWCVDLATGVFDVSRLDAWLHAYTQVRPFTAEEIEAWPVMLRGAALRFWISRLYDFYLPRPAQTLKPHDPRHFERILRERFKAPVRALQN</sequence>
<accession>A0A853FBA6</accession>
<dbReference type="InterPro" id="IPR011009">
    <property type="entry name" value="Kinase-like_dom_sf"/>
</dbReference>
<evidence type="ECO:0000256" key="4">
    <source>
        <dbReference type="ARBA" id="ARBA00022741"/>
    </source>
</evidence>
<keyword evidence="6 8" id="KW-0067">ATP-binding</keyword>
<dbReference type="UniPathway" id="UPA00050">
    <property type="reaction ID" value="UER00064"/>
</dbReference>
<dbReference type="InterPro" id="IPR005280">
    <property type="entry name" value="Homoserine_kinase_II"/>
</dbReference>
<dbReference type="EMBL" id="JACCEW010000002">
    <property type="protein sequence ID" value="NYT36912.1"/>
    <property type="molecule type" value="Genomic_DNA"/>
</dbReference>
<dbReference type="RefSeq" id="WP_129968838.1">
    <property type="nucleotide sequence ID" value="NZ_JACCEW010000002.1"/>
</dbReference>
<dbReference type="GO" id="GO:0009088">
    <property type="term" value="P:threonine biosynthetic process"/>
    <property type="evidence" value="ECO:0007669"/>
    <property type="project" value="UniProtKB-UniRule"/>
</dbReference>
<dbReference type="CDD" id="cd05153">
    <property type="entry name" value="HomoserineK_II"/>
    <property type="match status" value="1"/>
</dbReference>
<dbReference type="Proteomes" id="UP000580517">
    <property type="component" value="Unassembled WGS sequence"/>
</dbReference>
<keyword evidence="2 8" id="KW-0808">Transferase</keyword>
<dbReference type="InterPro" id="IPR002575">
    <property type="entry name" value="Aminoglycoside_PTrfase"/>
</dbReference>
<keyword evidence="1 8" id="KW-0028">Amino-acid biosynthesis</keyword>
<evidence type="ECO:0000256" key="3">
    <source>
        <dbReference type="ARBA" id="ARBA00022697"/>
    </source>
</evidence>
<dbReference type="SUPFAM" id="SSF56112">
    <property type="entry name" value="Protein kinase-like (PK-like)"/>
    <property type="match status" value="1"/>
</dbReference>